<accession>A0A6A7N2K1</accession>
<feature type="signal peptide" evidence="1">
    <location>
        <begin position="1"/>
        <end position="20"/>
    </location>
</feature>
<keyword evidence="1" id="KW-0732">Signal</keyword>
<name>A0A6A7N2K1_9BURK</name>
<comment type="caution">
    <text evidence="2">The sequence shown here is derived from an EMBL/GenBank/DDBJ whole genome shotgun (WGS) entry which is preliminary data.</text>
</comment>
<reference evidence="2 3" key="1">
    <citation type="submission" date="2019-10" db="EMBL/GenBank/DDBJ databases">
        <title>Two novel species isolated from a subtropical stream in China.</title>
        <authorList>
            <person name="Lu H."/>
        </authorList>
    </citation>
    <scope>NUCLEOTIDE SEQUENCE [LARGE SCALE GENOMIC DNA]</scope>
    <source>
        <strain evidence="2 3">FT29W</strain>
    </source>
</reference>
<protein>
    <submittedName>
        <fullName evidence="2">Uncharacterized protein</fullName>
    </submittedName>
</protein>
<dbReference type="RefSeq" id="WP_152838488.1">
    <property type="nucleotide sequence ID" value="NZ_WHUG01000004.1"/>
</dbReference>
<proteinExistence type="predicted"/>
<dbReference type="AlphaFoldDB" id="A0A6A7N2K1"/>
<dbReference type="Proteomes" id="UP000440498">
    <property type="component" value="Unassembled WGS sequence"/>
</dbReference>
<keyword evidence="3" id="KW-1185">Reference proteome</keyword>
<sequence>MKILVVFAALVIGFAPAGMAQTPRLPAIEQGIYHPEPPFENIKQSFYIRERERPLLNLITDASTSIALFLIDAHNALPGTSKLLAETSDGLRLPPMATVDRTMRFVGTGLYCWQSKNDDHLEFLIEWADITTNARYTDSYVFARRGAAWRFEKHGSIPPWHWAQTERYFQRACPSDS</sequence>
<organism evidence="2 3">
    <name type="scientific">Rugamonas aquatica</name>
    <dbReference type="NCBI Taxonomy" id="2743357"/>
    <lineage>
        <taxon>Bacteria</taxon>
        <taxon>Pseudomonadati</taxon>
        <taxon>Pseudomonadota</taxon>
        <taxon>Betaproteobacteria</taxon>
        <taxon>Burkholderiales</taxon>
        <taxon>Oxalobacteraceae</taxon>
        <taxon>Telluria group</taxon>
        <taxon>Rugamonas</taxon>
    </lineage>
</organism>
<evidence type="ECO:0000313" key="2">
    <source>
        <dbReference type="EMBL" id="MQA39222.1"/>
    </source>
</evidence>
<dbReference type="EMBL" id="WHUG01000004">
    <property type="protein sequence ID" value="MQA39222.1"/>
    <property type="molecule type" value="Genomic_DNA"/>
</dbReference>
<evidence type="ECO:0000256" key="1">
    <source>
        <dbReference type="SAM" id="SignalP"/>
    </source>
</evidence>
<evidence type="ECO:0000313" key="3">
    <source>
        <dbReference type="Proteomes" id="UP000440498"/>
    </source>
</evidence>
<gene>
    <name evidence="2" type="ORF">GEV02_13795</name>
</gene>
<feature type="chain" id="PRO_5025580542" evidence="1">
    <location>
        <begin position="21"/>
        <end position="177"/>
    </location>
</feature>